<keyword evidence="10" id="KW-1185">Reference proteome</keyword>
<name>A0A415PDL6_9FIRM</name>
<evidence type="ECO:0000256" key="5">
    <source>
        <dbReference type="PROSITE-ProRule" id="PRU01091"/>
    </source>
</evidence>
<feature type="domain" description="OmpR/PhoB-type" evidence="7">
    <location>
        <begin position="126"/>
        <end position="222"/>
    </location>
</feature>
<dbReference type="Proteomes" id="UP000753219">
    <property type="component" value="Unassembled WGS sequence"/>
</dbReference>
<dbReference type="Pfam" id="PF00072">
    <property type="entry name" value="Response_reg"/>
    <property type="match status" value="1"/>
</dbReference>
<dbReference type="SMART" id="SM00448">
    <property type="entry name" value="REC"/>
    <property type="match status" value="1"/>
</dbReference>
<organism evidence="9 10">
    <name type="scientific">Amedibacillus dolichus</name>
    <dbReference type="NCBI Taxonomy" id="31971"/>
    <lineage>
        <taxon>Bacteria</taxon>
        <taxon>Bacillati</taxon>
        <taxon>Bacillota</taxon>
        <taxon>Erysipelotrichia</taxon>
        <taxon>Erysipelotrichales</taxon>
        <taxon>Erysipelotrichaceae</taxon>
        <taxon>Amedibacillus</taxon>
    </lineage>
</organism>
<keyword evidence="3" id="KW-0804">Transcription</keyword>
<keyword evidence="2 5" id="KW-0238">DNA-binding</keyword>
<evidence type="ECO:0000256" key="4">
    <source>
        <dbReference type="PROSITE-ProRule" id="PRU00169"/>
    </source>
</evidence>
<dbReference type="GO" id="GO:0032993">
    <property type="term" value="C:protein-DNA complex"/>
    <property type="evidence" value="ECO:0007669"/>
    <property type="project" value="TreeGrafter"/>
</dbReference>
<evidence type="ECO:0000313" key="8">
    <source>
        <dbReference type="EMBL" id="MBS4883739.1"/>
    </source>
</evidence>
<dbReference type="OrthoDB" id="9790442at2"/>
<accession>A0A415PDL6</accession>
<keyword evidence="1" id="KW-0805">Transcription regulation</keyword>
<evidence type="ECO:0000259" key="6">
    <source>
        <dbReference type="PROSITE" id="PS50110"/>
    </source>
</evidence>
<dbReference type="RefSeq" id="WP_004800664.1">
    <property type="nucleotide sequence ID" value="NZ_CABKNA010000002.1"/>
</dbReference>
<dbReference type="GO" id="GO:0000156">
    <property type="term" value="F:phosphorelay response regulator activity"/>
    <property type="evidence" value="ECO:0007669"/>
    <property type="project" value="TreeGrafter"/>
</dbReference>
<dbReference type="EMBL" id="JAGZMZ010000005">
    <property type="protein sequence ID" value="MBS4883739.1"/>
    <property type="molecule type" value="Genomic_DNA"/>
</dbReference>
<protein>
    <submittedName>
        <fullName evidence="9">DNA-binding response regulator</fullName>
    </submittedName>
    <submittedName>
        <fullName evidence="8">Response regulator transcription factor</fullName>
    </submittedName>
</protein>
<reference evidence="9 10" key="1">
    <citation type="submission" date="2018-08" db="EMBL/GenBank/DDBJ databases">
        <title>A genome reference for cultivated species of the human gut microbiota.</title>
        <authorList>
            <person name="Zou Y."/>
            <person name="Xue W."/>
            <person name="Luo G."/>
        </authorList>
    </citation>
    <scope>NUCLEOTIDE SEQUENCE [LARGE SCALE GENOMIC DNA]</scope>
    <source>
        <strain evidence="9 10">AF35-6BH</strain>
    </source>
</reference>
<dbReference type="CDD" id="cd00383">
    <property type="entry name" value="trans_reg_C"/>
    <property type="match status" value="1"/>
</dbReference>
<dbReference type="EMBL" id="QRPK01000025">
    <property type="protein sequence ID" value="RHM10834.1"/>
    <property type="molecule type" value="Genomic_DNA"/>
</dbReference>
<dbReference type="AlphaFoldDB" id="A0A415PDL6"/>
<proteinExistence type="predicted"/>
<evidence type="ECO:0000313" key="9">
    <source>
        <dbReference type="EMBL" id="RHM10834.1"/>
    </source>
</evidence>
<dbReference type="PANTHER" id="PTHR48111">
    <property type="entry name" value="REGULATOR OF RPOS"/>
    <property type="match status" value="1"/>
</dbReference>
<evidence type="ECO:0000313" key="10">
    <source>
        <dbReference type="Proteomes" id="UP000284868"/>
    </source>
</evidence>
<dbReference type="InterPro" id="IPR001867">
    <property type="entry name" value="OmpR/PhoB-type_DNA-bd"/>
</dbReference>
<keyword evidence="4" id="KW-0597">Phosphoprotein</keyword>
<dbReference type="Proteomes" id="UP000284868">
    <property type="component" value="Unassembled WGS sequence"/>
</dbReference>
<dbReference type="InterPro" id="IPR039420">
    <property type="entry name" value="WalR-like"/>
</dbReference>
<dbReference type="Pfam" id="PF00486">
    <property type="entry name" value="Trans_reg_C"/>
    <property type="match status" value="1"/>
</dbReference>
<dbReference type="Gene3D" id="1.10.10.10">
    <property type="entry name" value="Winged helix-like DNA-binding domain superfamily/Winged helix DNA-binding domain"/>
    <property type="match status" value="1"/>
</dbReference>
<evidence type="ECO:0000259" key="7">
    <source>
        <dbReference type="PROSITE" id="PS51755"/>
    </source>
</evidence>
<dbReference type="InterPro" id="IPR001789">
    <property type="entry name" value="Sig_transdc_resp-reg_receiver"/>
</dbReference>
<feature type="DNA-binding region" description="OmpR/PhoB-type" evidence="5">
    <location>
        <begin position="126"/>
        <end position="222"/>
    </location>
</feature>
<dbReference type="GO" id="GO:0000976">
    <property type="term" value="F:transcription cis-regulatory region binding"/>
    <property type="evidence" value="ECO:0007669"/>
    <property type="project" value="TreeGrafter"/>
</dbReference>
<dbReference type="PANTHER" id="PTHR48111:SF43">
    <property type="entry name" value="STAGE 0 SPORULATION PROTEIN A HOMOLOG"/>
    <property type="match status" value="1"/>
</dbReference>
<dbReference type="InterPro" id="IPR011006">
    <property type="entry name" value="CheY-like_superfamily"/>
</dbReference>
<gene>
    <name evidence="9" type="ORF">DWZ83_06090</name>
    <name evidence="8" type="ORF">KHZ85_03135</name>
</gene>
<dbReference type="SUPFAM" id="SSF52172">
    <property type="entry name" value="CheY-like"/>
    <property type="match status" value="1"/>
</dbReference>
<reference evidence="8" key="2">
    <citation type="submission" date="2021-02" db="EMBL/GenBank/DDBJ databases">
        <title>Infant gut strain persistence is associated with maternal origin, phylogeny, and functional potential including surface adhesion and iron acquisition.</title>
        <authorList>
            <person name="Lou Y.C."/>
        </authorList>
    </citation>
    <scope>NUCLEOTIDE SEQUENCE</scope>
    <source>
        <strain evidence="8">L3_108_103G1_dasL3_108_103G1_concoct_2</strain>
    </source>
</reference>
<evidence type="ECO:0000256" key="3">
    <source>
        <dbReference type="ARBA" id="ARBA00023163"/>
    </source>
</evidence>
<dbReference type="GeneID" id="92794090"/>
<dbReference type="PROSITE" id="PS51755">
    <property type="entry name" value="OMPR_PHOB"/>
    <property type="match status" value="1"/>
</dbReference>
<dbReference type="GO" id="GO:0006355">
    <property type="term" value="P:regulation of DNA-templated transcription"/>
    <property type="evidence" value="ECO:0007669"/>
    <property type="project" value="InterPro"/>
</dbReference>
<comment type="caution">
    <text evidence="9">The sequence shown here is derived from an EMBL/GenBank/DDBJ whole genome shotgun (WGS) entry which is preliminary data.</text>
</comment>
<feature type="domain" description="Response regulatory" evidence="6">
    <location>
        <begin position="3"/>
        <end position="116"/>
    </location>
</feature>
<dbReference type="InterPro" id="IPR036388">
    <property type="entry name" value="WH-like_DNA-bd_sf"/>
</dbReference>
<feature type="modified residue" description="4-aspartylphosphate" evidence="4">
    <location>
        <position position="52"/>
    </location>
</feature>
<dbReference type="PROSITE" id="PS50110">
    <property type="entry name" value="RESPONSE_REGULATORY"/>
    <property type="match status" value="1"/>
</dbReference>
<dbReference type="GO" id="GO:0005829">
    <property type="term" value="C:cytosol"/>
    <property type="evidence" value="ECO:0007669"/>
    <property type="project" value="TreeGrafter"/>
</dbReference>
<evidence type="ECO:0000256" key="2">
    <source>
        <dbReference type="ARBA" id="ARBA00023125"/>
    </source>
</evidence>
<dbReference type="SMART" id="SM00862">
    <property type="entry name" value="Trans_reg_C"/>
    <property type="match status" value="1"/>
</dbReference>
<sequence>MYKIMIVEDDSVIANQMSKFLYTWDYHVEIATDLRNVMNDFSNIRPDLVFMDITLPYKNGYYWCEEIRKVSKVPIIFISSASDNMNIVMAMNAGADDYIAKPFDLQVLVAKLQALLRRTYDFANQMNFLEYEGVRLNIGNNVVIYEDKSVELTKNEGKILKILLERKGEIVERDTLMEYLWQTDCYVDDNTLSVNVNRLRKTLEEIGICDFIKTKKGIGYII</sequence>
<evidence type="ECO:0000256" key="1">
    <source>
        <dbReference type="ARBA" id="ARBA00023015"/>
    </source>
</evidence>
<dbReference type="Gene3D" id="3.40.50.2300">
    <property type="match status" value="1"/>
</dbReference>